<dbReference type="InterPro" id="IPR017441">
    <property type="entry name" value="Protein_kinase_ATP_BS"/>
</dbReference>
<evidence type="ECO:0000256" key="16">
    <source>
        <dbReference type="SAM" id="MobiDB-lite"/>
    </source>
</evidence>
<evidence type="ECO:0000313" key="19">
    <source>
        <dbReference type="Proteomes" id="UP000676336"/>
    </source>
</evidence>
<dbReference type="GO" id="GO:0035556">
    <property type="term" value="P:intracellular signal transduction"/>
    <property type="evidence" value="ECO:0007669"/>
    <property type="project" value="TreeGrafter"/>
</dbReference>
<feature type="non-terminal residue" evidence="18">
    <location>
        <position position="215"/>
    </location>
</feature>
<keyword evidence="11 15" id="KW-0067">ATP-binding</keyword>
<evidence type="ECO:0000256" key="1">
    <source>
        <dbReference type="ARBA" id="ARBA00005490"/>
    </source>
</evidence>
<sequence length="215" mass="24319">CKLNVHKRCTRNVANDCGLDKKKLASVLADLNINTEQKKMINLPSEVDTSSASNQATSTSVKHASPPPSTSDDNSNKQTNRITMEEFNFLKMLGKGSFGKVLLGEHKLTGEIFAIKVLNKDAIIQNDDVECTMTERRILALSARHPFLTGLFCSFQTKERLFLIMEYVNGGDLMFQIQRSRKFDEARARFYASEVTLALMFLHRHGVIYRDLKLD</sequence>
<dbReference type="EMBL" id="CAJOBI010325655">
    <property type="protein sequence ID" value="CAF5191565.1"/>
    <property type="molecule type" value="Genomic_DNA"/>
</dbReference>
<reference evidence="18" key="1">
    <citation type="submission" date="2021-02" db="EMBL/GenBank/DDBJ databases">
        <authorList>
            <person name="Nowell W R."/>
        </authorList>
    </citation>
    <scope>NUCLEOTIDE SEQUENCE</scope>
</reference>
<dbReference type="SUPFAM" id="SSF56112">
    <property type="entry name" value="Protein kinase-like (PK-like)"/>
    <property type="match status" value="1"/>
</dbReference>
<protein>
    <recommendedName>
        <fullName evidence="17">Protein kinase domain-containing protein</fullName>
    </recommendedName>
</protein>
<evidence type="ECO:0000256" key="7">
    <source>
        <dbReference type="ARBA" id="ARBA00022741"/>
    </source>
</evidence>
<dbReference type="GO" id="GO:0005524">
    <property type="term" value="F:ATP binding"/>
    <property type="evidence" value="ECO:0007669"/>
    <property type="project" value="UniProtKB-UniRule"/>
</dbReference>
<gene>
    <name evidence="18" type="ORF">SMN809_LOCUS72421</name>
</gene>
<evidence type="ECO:0000256" key="3">
    <source>
        <dbReference type="ARBA" id="ARBA00022553"/>
    </source>
</evidence>
<keyword evidence="2" id="KW-0723">Serine/threonine-protein kinase</keyword>
<evidence type="ECO:0000256" key="15">
    <source>
        <dbReference type="PROSITE-ProRule" id="PRU10141"/>
    </source>
</evidence>
<comment type="catalytic activity">
    <reaction evidence="13">
        <text>L-seryl-[protein] + ATP = O-phospho-L-seryl-[protein] + ADP + H(+)</text>
        <dbReference type="Rhea" id="RHEA:17989"/>
        <dbReference type="Rhea" id="RHEA-COMP:9863"/>
        <dbReference type="Rhea" id="RHEA-COMP:11604"/>
        <dbReference type="ChEBI" id="CHEBI:15378"/>
        <dbReference type="ChEBI" id="CHEBI:29999"/>
        <dbReference type="ChEBI" id="CHEBI:30616"/>
        <dbReference type="ChEBI" id="CHEBI:83421"/>
        <dbReference type="ChEBI" id="CHEBI:456216"/>
        <dbReference type="EC" id="2.7.11.1"/>
    </reaction>
</comment>
<evidence type="ECO:0000256" key="8">
    <source>
        <dbReference type="ARBA" id="ARBA00022771"/>
    </source>
</evidence>
<accession>A0A8S3HZD1</accession>
<dbReference type="Gene3D" id="1.10.510.10">
    <property type="entry name" value="Transferase(Phosphotransferase) domain 1"/>
    <property type="match status" value="1"/>
</dbReference>
<dbReference type="GO" id="GO:0004674">
    <property type="term" value="F:protein serine/threonine kinase activity"/>
    <property type="evidence" value="ECO:0007669"/>
    <property type="project" value="UniProtKB-KW"/>
</dbReference>
<dbReference type="AlphaFoldDB" id="A0A8S3HZD1"/>
<keyword evidence="7 15" id="KW-0547">Nucleotide-binding</keyword>
<organism evidence="18 19">
    <name type="scientific">Rotaria magnacalcarata</name>
    <dbReference type="NCBI Taxonomy" id="392030"/>
    <lineage>
        <taxon>Eukaryota</taxon>
        <taxon>Metazoa</taxon>
        <taxon>Spiralia</taxon>
        <taxon>Gnathifera</taxon>
        <taxon>Rotifera</taxon>
        <taxon>Eurotatoria</taxon>
        <taxon>Bdelloidea</taxon>
        <taxon>Philodinida</taxon>
        <taxon>Philodinidae</taxon>
        <taxon>Rotaria</taxon>
    </lineage>
</organism>
<evidence type="ECO:0000256" key="14">
    <source>
        <dbReference type="ARBA" id="ARBA00056408"/>
    </source>
</evidence>
<keyword evidence="9" id="KW-0418">Kinase</keyword>
<comment type="function">
    <text evidence="14">PKC is activated by diacylglycerol which in turn phosphorylates a range of cellular proteins. PKC also serves as the receptor for phorbol esters, a class of tumor promoters.</text>
</comment>
<dbReference type="InterPro" id="IPR000719">
    <property type="entry name" value="Prot_kinase_dom"/>
</dbReference>
<dbReference type="InterPro" id="IPR011009">
    <property type="entry name" value="Kinase-like_dom_sf"/>
</dbReference>
<dbReference type="FunFam" id="3.30.200.20:FF:000080">
    <property type="entry name" value="Protein kinase C"/>
    <property type="match status" value="1"/>
</dbReference>
<evidence type="ECO:0000256" key="6">
    <source>
        <dbReference type="ARBA" id="ARBA00022737"/>
    </source>
</evidence>
<dbReference type="PROSITE" id="PS00107">
    <property type="entry name" value="PROTEIN_KINASE_ATP"/>
    <property type="match status" value="1"/>
</dbReference>
<name>A0A8S3HZD1_9BILA</name>
<evidence type="ECO:0000256" key="11">
    <source>
        <dbReference type="ARBA" id="ARBA00022840"/>
    </source>
</evidence>
<comment type="similarity">
    <text evidence="1">Belongs to the protein kinase superfamily. AGC Ser/Thr protein kinase family. PKC subfamily.</text>
</comment>
<proteinExistence type="inferred from homology"/>
<dbReference type="InterPro" id="IPR050236">
    <property type="entry name" value="Ser_Thr_kinase_AGC"/>
</dbReference>
<evidence type="ECO:0000256" key="13">
    <source>
        <dbReference type="ARBA" id="ARBA00048679"/>
    </source>
</evidence>
<dbReference type="PANTHER" id="PTHR24356">
    <property type="entry name" value="SERINE/THREONINE-PROTEIN KINASE"/>
    <property type="match status" value="1"/>
</dbReference>
<evidence type="ECO:0000259" key="17">
    <source>
        <dbReference type="PROSITE" id="PS50011"/>
    </source>
</evidence>
<keyword evidence="4" id="KW-0808">Transferase</keyword>
<feature type="domain" description="Protein kinase" evidence="17">
    <location>
        <begin position="87"/>
        <end position="215"/>
    </location>
</feature>
<feature type="region of interest" description="Disordered" evidence="16">
    <location>
        <begin position="45"/>
        <end position="78"/>
    </location>
</feature>
<keyword evidence="5" id="KW-0479">Metal-binding</keyword>
<dbReference type="GO" id="GO:0008270">
    <property type="term" value="F:zinc ion binding"/>
    <property type="evidence" value="ECO:0007669"/>
    <property type="project" value="UniProtKB-KW"/>
</dbReference>
<evidence type="ECO:0000313" key="18">
    <source>
        <dbReference type="EMBL" id="CAF5191565.1"/>
    </source>
</evidence>
<feature type="compositionally biased region" description="Low complexity" evidence="16">
    <location>
        <begin position="49"/>
        <end position="60"/>
    </location>
</feature>
<dbReference type="Gene3D" id="3.30.200.20">
    <property type="entry name" value="Phosphorylase Kinase, domain 1"/>
    <property type="match status" value="1"/>
</dbReference>
<keyword evidence="6" id="KW-0677">Repeat</keyword>
<evidence type="ECO:0000256" key="4">
    <source>
        <dbReference type="ARBA" id="ARBA00022679"/>
    </source>
</evidence>
<feature type="non-terminal residue" evidence="18">
    <location>
        <position position="1"/>
    </location>
</feature>
<dbReference type="PANTHER" id="PTHR24356:SF240">
    <property type="entry name" value="PROTEIN KINASE C"/>
    <property type="match status" value="1"/>
</dbReference>
<comment type="catalytic activity">
    <reaction evidence="12">
        <text>L-threonyl-[protein] + ATP = O-phospho-L-threonyl-[protein] + ADP + H(+)</text>
        <dbReference type="Rhea" id="RHEA:46608"/>
        <dbReference type="Rhea" id="RHEA-COMP:11060"/>
        <dbReference type="Rhea" id="RHEA-COMP:11605"/>
        <dbReference type="ChEBI" id="CHEBI:15378"/>
        <dbReference type="ChEBI" id="CHEBI:30013"/>
        <dbReference type="ChEBI" id="CHEBI:30616"/>
        <dbReference type="ChEBI" id="CHEBI:61977"/>
        <dbReference type="ChEBI" id="CHEBI:456216"/>
        <dbReference type="EC" id="2.7.11.1"/>
    </reaction>
</comment>
<dbReference type="Pfam" id="PF00069">
    <property type="entry name" value="Pkinase"/>
    <property type="match status" value="1"/>
</dbReference>
<keyword evidence="3" id="KW-0597">Phosphoprotein</keyword>
<evidence type="ECO:0000256" key="10">
    <source>
        <dbReference type="ARBA" id="ARBA00022833"/>
    </source>
</evidence>
<keyword evidence="10" id="KW-0862">Zinc</keyword>
<evidence type="ECO:0000256" key="5">
    <source>
        <dbReference type="ARBA" id="ARBA00022723"/>
    </source>
</evidence>
<evidence type="ECO:0000256" key="9">
    <source>
        <dbReference type="ARBA" id="ARBA00022777"/>
    </source>
</evidence>
<evidence type="ECO:0000256" key="12">
    <source>
        <dbReference type="ARBA" id="ARBA00047899"/>
    </source>
</evidence>
<dbReference type="PROSITE" id="PS50011">
    <property type="entry name" value="PROTEIN_KINASE_DOM"/>
    <property type="match status" value="1"/>
</dbReference>
<dbReference type="Proteomes" id="UP000676336">
    <property type="component" value="Unassembled WGS sequence"/>
</dbReference>
<comment type="caution">
    <text evidence="18">The sequence shown here is derived from an EMBL/GenBank/DDBJ whole genome shotgun (WGS) entry which is preliminary data.</text>
</comment>
<feature type="binding site" evidence="15">
    <location>
        <position position="116"/>
    </location>
    <ligand>
        <name>ATP</name>
        <dbReference type="ChEBI" id="CHEBI:30616"/>
    </ligand>
</feature>
<keyword evidence="8" id="KW-0863">Zinc-finger</keyword>
<evidence type="ECO:0000256" key="2">
    <source>
        <dbReference type="ARBA" id="ARBA00022527"/>
    </source>
</evidence>
<dbReference type="SMART" id="SM00220">
    <property type="entry name" value="S_TKc"/>
    <property type="match status" value="1"/>
</dbReference>